<keyword evidence="3" id="KW-1185">Reference proteome</keyword>
<dbReference type="PANTHER" id="PTHR34618:SF4">
    <property type="entry name" value="CAS1"/>
    <property type="match status" value="1"/>
</dbReference>
<sequence length="347" mass="38084">MQISMNTAAAAAILLFTSQVSGHAAFTTVIGDADQKIIGNALGYNATLPRDGNNQMPFQDDTTVFNNPIVPATEGSLWHGKPRMWWSSGCGSSIGTLNKFYETDRAYKYSTPKMNADQRNKQYYQYPARALIEWRKLTYEMAKGKRLPKATANGWLRITVHQITPSGAGPYKCRIDSMGSASIWGEWLKIPDENNVPGSVEDKSINPGGILQDFPLTVPIPADLKCTGVYGEARNVCMMRCENFAADGPFGGCVPFILEEGDKAKSEPPAVELNANLGTDSEKATKVKRDEFDDIVKDSMGDFDNLDPQASSIAKAKFQKIPADKLAKIKEKLEKAKQENEKKAGQS</sequence>
<gene>
    <name evidence="2" type="ORF">H072_10574</name>
</gene>
<feature type="chain" id="PRO_5004548447" evidence="1">
    <location>
        <begin position="23"/>
        <end position="347"/>
    </location>
</feature>
<comment type="caution">
    <text evidence="2">The sequence shown here is derived from an EMBL/GenBank/DDBJ whole genome shotgun (WGS) entry which is preliminary data.</text>
</comment>
<dbReference type="Pfam" id="PF11327">
    <property type="entry name" value="Egh16-like"/>
    <property type="match status" value="1"/>
</dbReference>
<evidence type="ECO:0000313" key="2">
    <source>
        <dbReference type="EMBL" id="EPS35942.1"/>
    </source>
</evidence>
<proteinExistence type="predicted"/>
<accession>S8BL29</accession>
<organism evidence="2 3">
    <name type="scientific">Dactylellina haptotyla (strain CBS 200.50)</name>
    <name type="common">Nematode-trapping fungus</name>
    <name type="synonym">Monacrosporium haptotylum</name>
    <dbReference type="NCBI Taxonomy" id="1284197"/>
    <lineage>
        <taxon>Eukaryota</taxon>
        <taxon>Fungi</taxon>
        <taxon>Dikarya</taxon>
        <taxon>Ascomycota</taxon>
        <taxon>Pezizomycotina</taxon>
        <taxon>Orbiliomycetes</taxon>
        <taxon>Orbiliales</taxon>
        <taxon>Orbiliaceae</taxon>
        <taxon>Dactylellina</taxon>
    </lineage>
</organism>
<feature type="signal peptide" evidence="1">
    <location>
        <begin position="1"/>
        <end position="22"/>
    </location>
</feature>
<evidence type="ECO:0000256" key="1">
    <source>
        <dbReference type="SAM" id="SignalP"/>
    </source>
</evidence>
<name>S8BL29_DACHA</name>
<keyword evidence="1" id="KW-0732">Signal</keyword>
<dbReference type="OrthoDB" id="3241054at2759"/>
<dbReference type="PANTHER" id="PTHR34618">
    <property type="entry name" value="SURFACE PROTEIN MAS1, PUTATIVE-RELATED"/>
    <property type="match status" value="1"/>
</dbReference>
<dbReference type="EMBL" id="AQGS01001000">
    <property type="protein sequence ID" value="EPS35942.1"/>
    <property type="molecule type" value="Genomic_DNA"/>
</dbReference>
<dbReference type="AlphaFoldDB" id="S8BL29"/>
<reference evidence="2 3" key="1">
    <citation type="journal article" date="2013" name="PLoS Genet.">
        <title>Genomic mechanisms accounting for the adaptation to parasitism in nematode-trapping fungi.</title>
        <authorList>
            <person name="Meerupati T."/>
            <person name="Andersson K.M."/>
            <person name="Friman E."/>
            <person name="Kumar D."/>
            <person name="Tunlid A."/>
            <person name="Ahren D."/>
        </authorList>
    </citation>
    <scope>NUCLEOTIDE SEQUENCE [LARGE SCALE GENOMIC DNA]</scope>
    <source>
        <strain evidence="2 3">CBS 200.50</strain>
    </source>
</reference>
<protein>
    <submittedName>
        <fullName evidence="2">Uncharacterized protein</fullName>
    </submittedName>
</protein>
<dbReference type="HOGENOM" id="CLU_047729_0_0_1"/>
<dbReference type="Proteomes" id="UP000015100">
    <property type="component" value="Unassembled WGS sequence"/>
</dbReference>
<evidence type="ECO:0000313" key="3">
    <source>
        <dbReference type="Proteomes" id="UP000015100"/>
    </source>
</evidence>
<reference evidence="3" key="2">
    <citation type="submission" date="2013-04" db="EMBL/GenBank/DDBJ databases">
        <title>Genomic mechanisms accounting for the adaptation to parasitism in nematode-trapping fungi.</title>
        <authorList>
            <person name="Ahren D.G."/>
        </authorList>
    </citation>
    <scope>NUCLEOTIDE SEQUENCE [LARGE SCALE GENOMIC DNA]</scope>
    <source>
        <strain evidence="3">CBS 200.50</strain>
    </source>
</reference>
<dbReference type="InterPro" id="IPR021476">
    <property type="entry name" value="Egh16-like"/>
</dbReference>
<dbReference type="OMA" id="MMRCENF"/>